<sequence length="355" mass="39542">MIAQQLLAINKIHSRVLLSSSWFYFQILTTGEDQPANTSLSSVMAKRSATAVFIARRRAKAVTHLRNVTHRFLRLLAASPKIARRRQRQRHRSLIAVPASFRPPPPPLGTSEKPRCAIQSRTPSPTHEAETPHQKPKLPEPAHEESPADAAAGKYWAHRHSLFSLYDRGVRMDAEGWYSATPEPIAAAQAARAAPAGLVVDAFAGVGGNSIQFAARGCYVIAVEIDPCKVELARHNARIYGVEDMIEFVVGDFFRLAPSLKADLVFLSPPWGGPSYNQTPIYTLDMLKPKDGYTLFQAAQKIARDIIMFLPRNVDMVQVEELSWLCSPPLDFESEENYVRHRFKGITAYFGNAAR</sequence>
<dbReference type="EnsemblPlants" id="AVESA.00010b.r2.7AG1206870.1">
    <property type="protein sequence ID" value="AVESA.00010b.r2.7AG1206870.1.CDS"/>
    <property type="gene ID" value="AVESA.00010b.r2.7AG1206870"/>
</dbReference>
<keyword evidence="2" id="KW-1185">Reference proteome</keyword>
<reference evidence="1" key="2">
    <citation type="submission" date="2025-09" db="UniProtKB">
        <authorList>
            <consortium name="EnsemblPlants"/>
        </authorList>
    </citation>
    <scope>IDENTIFICATION</scope>
</reference>
<dbReference type="Proteomes" id="UP001732700">
    <property type="component" value="Chromosome 7A"/>
</dbReference>
<name>A0ACD5ZPY6_AVESA</name>
<evidence type="ECO:0000313" key="1">
    <source>
        <dbReference type="EnsemblPlants" id="AVESA.00010b.r2.7AG1206870.1.CDS"/>
    </source>
</evidence>
<accession>A0ACD5ZPY6</accession>
<evidence type="ECO:0000313" key="2">
    <source>
        <dbReference type="Proteomes" id="UP001732700"/>
    </source>
</evidence>
<proteinExistence type="predicted"/>
<protein>
    <submittedName>
        <fullName evidence="1">Uncharacterized protein</fullName>
    </submittedName>
</protein>
<reference evidence="1" key="1">
    <citation type="submission" date="2021-05" db="EMBL/GenBank/DDBJ databases">
        <authorList>
            <person name="Scholz U."/>
            <person name="Mascher M."/>
            <person name="Fiebig A."/>
        </authorList>
    </citation>
    <scope>NUCLEOTIDE SEQUENCE [LARGE SCALE GENOMIC DNA]</scope>
</reference>
<organism evidence="1 2">
    <name type="scientific">Avena sativa</name>
    <name type="common">Oat</name>
    <dbReference type="NCBI Taxonomy" id="4498"/>
    <lineage>
        <taxon>Eukaryota</taxon>
        <taxon>Viridiplantae</taxon>
        <taxon>Streptophyta</taxon>
        <taxon>Embryophyta</taxon>
        <taxon>Tracheophyta</taxon>
        <taxon>Spermatophyta</taxon>
        <taxon>Magnoliopsida</taxon>
        <taxon>Liliopsida</taxon>
        <taxon>Poales</taxon>
        <taxon>Poaceae</taxon>
        <taxon>BOP clade</taxon>
        <taxon>Pooideae</taxon>
        <taxon>Poodae</taxon>
        <taxon>Poeae</taxon>
        <taxon>Poeae Chloroplast Group 1 (Aveneae type)</taxon>
        <taxon>Aveninae</taxon>
        <taxon>Avena</taxon>
    </lineage>
</organism>